<keyword evidence="3" id="KW-0255">Endonuclease</keyword>
<feature type="domain" description="Endoribonuclease YicC-like N-terminal" evidence="6">
    <location>
        <begin position="1"/>
        <end position="150"/>
    </location>
</feature>
<dbReference type="Pfam" id="PF08340">
    <property type="entry name" value="YicC-like_C"/>
    <property type="match status" value="1"/>
</dbReference>
<evidence type="ECO:0000256" key="4">
    <source>
        <dbReference type="ARBA" id="ARBA00022801"/>
    </source>
</evidence>
<comment type="cofactor">
    <cofactor evidence="1">
        <name>a divalent metal cation</name>
        <dbReference type="ChEBI" id="CHEBI:60240"/>
    </cofactor>
</comment>
<dbReference type="EMBL" id="VSSQ01000091">
    <property type="protein sequence ID" value="MPL75721.1"/>
    <property type="molecule type" value="Genomic_DNA"/>
</dbReference>
<organism evidence="8">
    <name type="scientific">bioreactor metagenome</name>
    <dbReference type="NCBI Taxonomy" id="1076179"/>
    <lineage>
        <taxon>unclassified sequences</taxon>
        <taxon>metagenomes</taxon>
        <taxon>ecological metagenomes</taxon>
    </lineage>
</organism>
<dbReference type="AlphaFoldDB" id="A0A644U9U0"/>
<comment type="caution">
    <text evidence="8">The sequence shown here is derived from an EMBL/GenBank/DDBJ whole genome shotgun (WGS) entry which is preliminary data.</text>
</comment>
<evidence type="ECO:0008006" key="9">
    <source>
        <dbReference type="Google" id="ProtNLM"/>
    </source>
</evidence>
<evidence type="ECO:0000313" key="8">
    <source>
        <dbReference type="EMBL" id="MPL75721.1"/>
    </source>
</evidence>
<dbReference type="InterPro" id="IPR005229">
    <property type="entry name" value="YicC/YloC-like"/>
</dbReference>
<dbReference type="InterPro" id="IPR013527">
    <property type="entry name" value="YicC-like_N"/>
</dbReference>
<feature type="domain" description="Endoribonuclease YicC-like C-terminal" evidence="7">
    <location>
        <begin position="171"/>
        <end position="285"/>
    </location>
</feature>
<protein>
    <recommendedName>
        <fullName evidence="9">YicC family protein</fullName>
    </recommendedName>
</protein>
<dbReference type="NCBIfam" id="TIGR00255">
    <property type="entry name" value="YicC/YloC family endoribonuclease"/>
    <property type="match status" value="1"/>
</dbReference>
<keyword evidence="2" id="KW-0540">Nuclease</keyword>
<dbReference type="Pfam" id="PF03755">
    <property type="entry name" value="YicC-like_N"/>
    <property type="match status" value="1"/>
</dbReference>
<accession>A0A644U9U0</accession>
<dbReference type="GO" id="GO:0016787">
    <property type="term" value="F:hydrolase activity"/>
    <property type="evidence" value="ECO:0007669"/>
    <property type="project" value="UniProtKB-KW"/>
</dbReference>
<gene>
    <name evidence="8" type="ORF">SDC9_21552</name>
</gene>
<evidence type="ECO:0000256" key="5">
    <source>
        <dbReference type="ARBA" id="ARBA00035648"/>
    </source>
</evidence>
<comment type="similarity">
    <text evidence="5">Belongs to the YicC/YloC family.</text>
</comment>
<evidence type="ECO:0000259" key="6">
    <source>
        <dbReference type="Pfam" id="PF03755"/>
    </source>
</evidence>
<evidence type="ECO:0000256" key="1">
    <source>
        <dbReference type="ARBA" id="ARBA00001968"/>
    </source>
</evidence>
<name>A0A644U9U0_9ZZZZ</name>
<reference evidence="8" key="1">
    <citation type="submission" date="2019-08" db="EMBL/GenBank/DDBJ databases">
        <authorList>
            <person name="Kucharzyk K."/>
            <person name="Murdoch R.W."/>
            <person name="Higgins S."/>
            <person name="Loffler F."/>
        </authorList>
    </citation>
    <scope>NUCLEOTIDE SEQUENCE</scope>
</reference>
<dbReference type="InterPro" id="IPR013551">
    <property type="entry name" value="YicC-like_C"/>
</dbReference>
<dbReference type="PANTHER" id="PTHR30636">
    <property type="entry name" value="UPF0701 PROTEIN YICC"/>
    <property type="match status" value="1"/>
</dbReference>
<keyword evidence="4" id="KW-0378">Hydrolase</keyword>
<dbReference type="GO" id="GO:0004521">
    <property type="term" value="F:RNA endonuclease activity"/>
    <property type="evidence" value="ECO:0007669"/>
    <property type="project" value="InterPro"/>
</dbReference>
<dbReference type="PANTHER" id="PTHR30636:SF3">
    <property type="entry name" value="UPF0701 PROTEIN YICC"/>
    <property type="match status" value="1"/>
</dbReference>
<proteinExistence type="inferred from homology"/>
<sequence>MTGYGKAVAKLNGKSVTIEIRSLNSKQLDMNVRLHPALRDNEPEIRAAVNRMLERGKIELTGNIDFTGTDLPAVINRPVAISYYNELSSLARELGAVEENLLSVVMKMPEVTRLSKEELTEEDRNSVFTALNEALQQLDEFRKHEGELLEKDFILRIKTIQTLLAEVEPFEQNRNLQLREKLRNSFADFIENNNFDTNRFEQEIIYYLEKLDITEEKVRLAKHCRYFLDTLDEDAANGRKLSFVSQEIGREINTMGSKANDADIQKLVVRMKDELEKIKEQLANIL</sequence>
<evidence type="ECO:0000256" key="2">
    <source>
        <dbReference type="ARBA" id="ARBA00022722"/>
    </source>
</evidence>
<evidence type="ECO:0000259" key="7">
    <source>
        <dbReference type="Pfam" id="PF08340"/>
    </source>
</evidence>
<evidence type="ECO:0000256" key="3">
    <source>
        <dbReference type="ARBA" id="ARBA00022759"/>
    </source>
</evidence>